<dbReference type="GeneID" id="77809955"/>
<evidence type="ECO:0000313" key="3">
    <source>
        <dbReference type="Proteomes" id="UP001164743"/>
    </source>
</evidence>
<proteinExistence type="predicted"/>
<name>A0ABY7CHZ7_9BASI</name>
<keyword evidence="3" id="KW-1185">Reference proteome</keyword>
<dbReference type="PANTHER" id="PTHR11439:SF463">
    <property type="entry name" value="REVERSE TRANSCRIPTASE TY1_COPIA-TYPE DOMAIN-CONTAINING PROTEIN"/>
    <property type="match status" value="1"/>
</dbReference>
<dbReference type="PANTHER" id="PTHR11439">
    <property type="entry name" value="GAG-POL-RELATED RETROTRANSPOSON"/>
    <property type="match status" value="1"/>
</dbReference>
<dbReference type="RefSeq" id="XP_053020294.1">
    <property type="nucleotide sequence ID" value="XM_053169060.1"/>
</dbReference>
<evidence type="ECO:0000259" key="1">
    <source>
        <dbReference type="Pfam" id="PF07727"/>
    </source>
</evidence>
<sequence length="592" mass="66850">MGAQWVFVEKRTADGKFIKLKARYVAKGYAQIAGVEFLDTFAPTATFVSLRLLLTIAAKCNWPVYSFDFVAAYLHLPIDEEIWVRPPEGLNVPKGYTCKLQKALYGTKQAARCWWKHLQKKLKDLGYTPSQFDSSLYILQHSSHKGAIWVHVDDGVVLGSSDKILRQLEKDLQDCLEIKWQSGVETIVGVEVTRGTGSFSLRQKKLIDKILEDHWDKKSLAKTPLPTNYSAETENPDGDPTQSSAYLSVVGGLSYLAVGTRPDIAFAVNYMARFSACPAPVHWKALRHVVNYLANTKDRFLQINPRDSDKPLKCYSDAGWGVTNISIDCLDGEYCLENSQHHLINQQVGGSIAWTPVGQRISFGHLSELSLLIVRTINRLDGGSITRTPESLAITNRYLDSIVGLTDQPLRLLQLQDCYYCHQVIPICLRTWLGHLMMENNKNVPPKNFMKSRARKKRRLNDRHSIVSLDIIATSFDGQRIIWSMQQCIKRHLYPEINAKNKSPPRKPTAKELAHAHAIVDDFIPFTHGKVILIDRDAGQVVAVIEFIPISELTATEKAEINRITTFLHKWKKFVYPIAAGRGWGGRMWGVV</sequence>
<dbReference type="Proteomes" id="UP001164743">
    <property type="component" value="Chromosome 5A"/>
</dbReference>
<accession>A0ABY7CHZ7</accession>
<dbReference type="Pfam" id="PF07727">
    <property type="entry name" value="RVT_2"/>
    <property type="match status" value="1"/>
</dbReference>
<protein>
    <recommendedName>
        <fullName evidence="1">Reverse transcriptase Ty1/copia-type domain-containing protein</fullName>
    </recommendedName>
</protein>
<dbReference type="EMBL" id="CP110425">
    <property type="protein sequence ID" value="WAQ84739.1"/>
    <property type="molecule type" value="Genomic_DNA"/>
</dbReference>
<evidence type="ECO:0000313" key="2">
    <source>
        <dbReference type="EMBL" id="WAQ84739.1"/>
    </source>
</evidence>
<dbReference type="SUPFAM" id="SSF56672">
    <property type="entry name" value="DNA/RNA polymerases"/>
    <property type="match status" value="1"/>
</dbReference>
<organism evidence="2 3">
    <name type="scientific">Puccinia triticina</name>
    <dbReference type="NCBI Taxonomy" id="208348"/>
    <lineage>
        <taxon>Eukaryota</taxon>
        <taxon>Fungi</taxon>
        <taxon>Dikarya</taxon>
        <taxon>Basidiomycota</taxon>
        <taxon>Pucciniomycotina</taxon>
        <taxon>Pucciniomycetes</taxon>
        <taxon>Pucciniales</taxon>
        <taxon>Pucciniaceae</taxon>
        <taxon>Puccinia</taxon>
    </lineage>
</organism>
<gene>
    <name evidence="2" type="ORF">PtA15_5A312</name>
</gene>
<reference evidence="2" key="1">
    <citation type="submission" date="2022-10" db="EMBL/GenBank/DDBJ databases">
        <title>Puccinia triticina Genome sequencing and assembly.</title>
        <authorList>
            <person name="Li C."/>
        </authorList>
    </citation>
    <scope>NUCLEOTIDE SEQUENCE</scope>
    <source>
        <strain evidence="2">Pt15</strain>
    </source>
</reference>
<dbReference type="InterPro" id="IPR013103">
    <property type="entry name" value="RVT_2"/>
</dbReference>
<dbReference type="InterPro" id="IPR043502">
    <property type="entry name" value="DNA/RNA_pol_sf"/>
</dbReference>
<feature type="domain" description="Reverse transcriptase Ty1/copia-type" evidence="1">
    <location>
        <begin position="2"/>
        <end position="213"/>
    </location>
</feature>